<dbReference type="GO" id="GO:0022857">
    <property type="term" value="F:transmembrane transporter activity"/>
    <property type="evidence" value="ECO:0007669"/>
    <property type="project" value="InterPro"/>
</dbReference>
<evidence type="ECO:0000313" key="6">
    <source>
        <dbReference type="EMBL" id="KPH55540.1"/>
    </source>
</evidence>
<dbReference type="InterPro" id="IPR036259">
    <property type="entry name" value="MFS_trans_sf"/>
</dbReference>
<feature type="transmembrane region" description="Helical" evidence="4">
    <location>
        <begin position="274"/>
        <end position="293"/>
    </location>
</feature>
<feature type="transmembrane region" description="Helical" evidence="4">
    <location>
        <begin position="235"/>
        <end position="254"/>
    </location>
</feature>
<feature type="domain" description="Major facilitator superfamily (MFS) profile" evidence="5">
    <location>
        <begin position="1"/>
        <end position="201"/>
    </location>
</feature>
<reference evidence="6 7" key="1">
    <citation type="submission" date="2014-06" db="EMBL/GenBank/DDBJ databases">
        <title>Helicobacter pullorum isolates in fresh chicken meat - phenotypic and genotypic features.</title>
        <authorList>
            <person name="Borges V."/>
            <person name="Santos A."/>
            <person name="Correia C.B."/>
            <person name="Saraiva M."/>
            <person name="Menard A."/>
            <person name="Vieira L."/>
            <person name="Sampaio D.A."/>
            <person name="Gomes J.P."/>
            <person name="Oleastro M."/>
        </authorList>
    </citation>
    <scope>NUCLEOTIDE SEQUENCE [LARGE SCALE GENOMIC DNA]</scope>
    <source>
        <strain evidence="6 7">229334/12</strain>
    </source>
</reference>
<feature type="transmembrane region" description="Helical" evidence="4">
    <location>
        <begin position="16"/>
        <end position="33"/>
    </location>
</feature>
<keyword evidence="3 4" id="KW-0472">Membrane</keyword>
<evidence type="ECO:0000256" key="1">
    <source>
        <dbReference type="ARBA" id="ARBA00022692"/>
    </source>
</evidence>
<dbReference type="InterPro" id="IPR020846">
    <property type="entry name" value="MFS_dom"/>
</dbReference>
<dbReference type="PANTHER" id="PTHR43596">
    <property type="entry name" value="ADP,ATP CARRIER PROTEIN"/>
    <property type="match status" value="1"/>
</dbReference>
<sequence>MLFYKIFNLKQEEFKLFLYAASFIFLLFASYAILRPLRDAFGIEGGDKEIKWLFLATFITTLLASLLAMWLSTRVKRKNYLNAIYLFFALNLLVFYIAMNQVSPHTQGFIWLCRVFYVWVSVFNLFVISSAWSLLADVFSRDSSKRLFGIISAGASLGSIVGASMVSLLVTHIGNTNFIFVSIVFLLLALVIKWFLLQEAHNLAPNKESFMQRFQKPIGSKNPFVGFSLIMHSKYLLAFLAFILLLTSVSTFLYVEQARIIKELFLTREERTQAFANIDFIVQMASFIIQIFFTAKIVEFLGMKWLLSLLGFVVGVGFIVLSFTHPMFLPFVIVMSLRRVGEYALVKPGREMLFVPLDSDSKYKVKNFFDTVVYRGGDAISSQLEGVLIKFGVGVSLLVGAGLSFIWGALGLYLAKGYENKIKES</sequence>
<organism evidence="6 7">
    <name type="scientific">Helicobacter pullorum</name>
    <dbReference type="NCBI Taxonomy" id="35818"/>
    <lineage>
        <taxon>Bacteria</taxon>
        <taxon>Pseudomonadati</taxon>
        <taxon>Campylobacterota</taxon>
        <taxon>Epsilonproteobacteria</taxon>
        <taxon>Campylobacterales</taxon>
        <taxon>Helicobacteraceae</taxon>
        <taxon>Helicobacter</taxon>
    </lineage>
</organism>
<proteinExistence type="predicted"/>
<dbReference type="SUPFAM" id="SSF103473">
    <property type="entry name" value="MFS general substrate transporter"/>
    <property type="match status" value="1"/>
</dbReference>
<feature type="transmembrane region" description="Helical" evidence="4">
    <location>
        <begin position="176"/>
        <end position="197"/>
    </location>
</feature>
<feature type="transmembrane region" description="Helical" evidence="4">
    <location>
        <begin position="391"/>
        <end position="415"/>
    </location>
</feature>
<dbReference type="Proteomes" id="UP000037997">
    <property type="component" value="Unassembled WGS sequence"/>
</dbReference>
<dbReference type="PATRIC" id="fig|35818.11.peg.1348"/>
<dbReference type="Gene3D" id="1.20.1250.20">
    <property type="entry name" value="MFS general substrate transporter like domains"/>
    <property type="match status" value="1"/>
</dbReference>
<dbReference type="PANTHER" id="PTHR43596:SF1">
    <property type="entry name" value="ADP,ATP CARRIER PROTEIN"/>
    <property type="match status" value="1"/>
</dbReference>
<evidence type="ECO:0000313" key="7">
    <source>
        <dbReference type="Proteomes" id="UP000037997"/>
    </source>
</evidence>
<feature type="transmembrane region" description="Helical" evidence="4">
    <location>
        <begin position="147"/>
        <end position="170"/>
    </location>
</feature>
<protein>
    <submittedName>
        <fullName evidence="6">MFS transporter</fullName>
    </submittedName>
</protein>
<name>A0A0N1EB88_9HELI</name>
<dbReference type="EMBL" id="JNOC01000035">
    <property type="protein sequence ID" value="KPH55540.1"/>
    <property type="molecule type" value="Genomic_DNA"/>
</dbReference>
<feature type="transmembrane region" description="Helical" evidence="4">
    <location>
        <begin position="305"/>
        <end position="328"/>
    </location>
</feature>
<evidence type="ECO:0000256" key="4">
    <source>
        <dbReference type="SAM" id="Phobius"/>
    </source>
</evidence>
<feature type="transmembrane region" description="Helical" evidence="4">
    <location>
        <begin position="83"/>
        <end position="103"/>
    </location>
</feature>
<dbReference type="InterPro" id="IPR011701">
    <property type="entry name" value="MFS"/>
</dbReference>
<feature type="transmembrane region" description="Helical" evidence="4">
    <location>
        <begin position="53"/>
        <end position="71"/>
    </location>
</feature>
<evidence type="ECO:0000256" key="2">
    <source>
        <dbReference type="ARBA" id="ARBA00022989"/>
    </source>
</evidence>
<keyword evidence="2 4" id="KW-1133">Transmembrane helix</keyword>
<evidence type="ECO:0000259" key="5">
    <source>
        <dbReference type="PROSITE" id="PS50850"/>
    </source>
</evidence>
<evidence type="ECO:0000256" key="3">
    <source>
        <dbReference type="ARBA" id="ARBA00023136"/>
    </source>
</evidence>
<comment type="caution">
    <text evidence="6">The sequence shown here is derived from an EMBL/GenBank/DDBJ whole genome shotgun (WGS) entry which is preliminary data.</text>
</comment>
<feature type="transmembrane region" description="Helical" evidence="4">
    <location>
        <begin position="109"/>
        <end position="135"/>
    </location>
</feature>
<gene>
    <name evidence="6" type="ORF">HPU229334_06820</name>
</gene>
<keyword evidence="1 4" id="KW-0812">Transmembrane</keyword>
<dbReference type="AlphaFoldDB" id="A0A0N1EB88"/>
<dbReference type="Pfam" id="PF07690">
    <property type="entry name" value="MFS_1"/>
    <property type="match status" value="1"/>
</dbReference>
<dbReference type="PROSITE" id="PS50850">
    <property type="entry name" value="MFS"/>
    <property type="match status" value="1"/>
</dbReference>
<accession>A0A0N1EB88</accession>
<dbReference type="RefSeq" id="WP_054198044.1">
    <property type="nucleotide sequence ID" value="NZ_DCEZ01000006.1"/>
</dbReference>